<organism evidence="4 5">
    <name type="scientific">Dysosmobacter segnis</name>
    <dbReference type="NCBI Taxonomy" id="2763042"/>
    <lineage>
        <taxon>Bacteria</taxon>
        <taxon>Bacillati</taxon>
        <taxon>Bacillota</taxon>
        <taxon>Clostridia</taxon>
        <taxon>Eubacteriales</taxon>
        <taxon>Oscillospiraceae</taxon>
        <taxon>Dysosmobacter</taxon>
    </lineage>
</organism>
<protein>
    <submittedName>
        <fullName evidence="4">YqaJ viral recombinase family protein</fullName>
    </submittedName>
</protein>
<dbReference type="InterPro" id="IPR011335">
    <property type="entry name" value="Restrct_endonuc-II-like"/>
</dbReference>
<proteinExistence type="predicted"/>
<name>A0A923MJ73_9FIRM</name>
<feature type="domain" description="YqaJ viral recombinase" evidence="3">
    <location>
        <begin position="16"/>
        <end position="154"/>
    </location>
</feature>
<dbReference type="EMBL" id="JACOQI010000020">
    <property type="protein sequence ID" value="MBC5771645.1"/>
    <property type="molecule type" value="Genomic_DNA"/>
</dbReference>
<sequence length="348" mass="39993">MEWLDGNKIQIIPPKRPKKLTGTRFATILGLNPWSTPFEIWCEVTRTYQKPFEDTIYTIAGKTIEPKQAEYMKQTYFMSNLVTPTDIWGKDYFRQTYGDFFRESPVLGGMWDYLLYGKDGKPTTVLEMKTSKRVEDWKDDIPEYYALQAALYAYLLGVDEVIMVASFLEPKDYDNPEKFVCSGENTITRPFKVSERYPDFEKKYVKPALKWWKDYVESGISPAFDERKDAEILKALRTNNLSPETDMAALVKEAEDLKVKLDAHAAEVSEDEKRYKVLTDMIKKAAIAQFRDGDKKVSIAGSAYNWEVSRTSTSKIDKDAMKADGILAKYTTTEDSYRISPKALKEGA</sequence>
<dbReference type="Gene3D" id="3.90.320.10">
    <property type="match status" value="1"/>
</dbReference>
<evidence type="ECO:0000256" key="1">
    <source>
        <dbReference type="ARBA" id="ARBA00022801"/>
    </source>
</evidence>
<evidence type="ECO:0000313" key="5">
    <source>
        <dbReference type="Proteomes" id="UP000620327"/>
    </source>
</evidence>
<evidence type="ECO:0000313" key="4">
    <source>
        <dbReference type="EMBL" id="MBC5771645.1"/>
    </source>
</evidence>
<dbReference type="Pfam" id="PF09588">
    <property type="entry name" value="YqaJ"/>
    <property type="match status" value="1"/>
</dbReference>
<evidence type="ECO:0000259" key="3">
    <source>
        <dbReference type="Pfam" id="PF09588"/>
    </source>
</evidence>
<comment type="caution">
    <text evidence="4">The sequence shown here is derived from an EMBL/GenBank/DDBJ whole genome shotgun (WGS) entry which is preliminary data.</text>
</comment>
<dbReference type="Proteomes" id="UP000620327">
    <property type="component" value="Unassembled WGS sequence"/>
</dbReference>
<dbReference type="RefSeq" id="WP_187015837.1">
    <property type="nucleotide sequence ID" value="NZ_JACOQI010000020.1"/>
</dbReference>
<keyword evidence="1" id="KW-0378">Hydrolase</keyword>
<dbReference type="InterPro" id="IPR011604">
    <property type="entry name" value="PDDEXK-like_dom_sf"/>
</dbReference>
<accession>A0A923MJ73</accession>
<keyword evidence="2" id="KW-0175">Coiled coil</keyword>
<dbReference type="AlphaFoldDB" id="A0A923MJ73"/>
<gene>
    <name evidence="4" type="ORF">H8Z83_15195</name>
</gene>
<feature type="coiled-coil region" evidence="2">
    <location>
        <begin position="247"/>
        <end position="274"/>
    </location>
</feature>
<dbReference type="SUPFAM" id="SSF52980">
    <property type="entry name" value="Restriction endonuclease-like"/>
    <property type="match status" value="1"/>
</dbReference>
<evidence type="ECO:0000256" key="2">
    <source>
        <dbReference type="SAM" id="Coils"/>
    </source>
</evidence>
<keyword evidence="5" id="KW-1185">Reference proteome</keyword>
<dbReference type="GO" id="GO:0016787">
    <property type="term" value="F:hydrolase activity"/>
    <property type="evidence" value="ECO:0007669"/>
    <property type="project" value="UniProtKB-KW"/>
</dbReference>
<dbReference type="InterPro" id="IPR019080">
    <property type="entry name" value="YqaJ_viral_recombinase"/>
</dbReference>
<reference evidence="4" key="1">
    <citation type="submission" date="2020-08" db="EMBL/GenBank/DDBJ databases">
        <title>Genome public.</title>
        <authorList>
            <person name="Liu C."/>
            <person name="Sun Q."/>
        </authorList>
    </citation>
    <scope>NUCLEOTIDE SEQUENCE</scope>
    <source>
        <strain evidence="4">BX15</strain>
    </source>
</reference>